<organism evidence="1 2">
    <name type="scientific">Luteimonas aestuarii</name>
    <dbReference type="NCBI Taxonomy" id="453837"/>
    <lineage>
        <taxon>Bacteria</taxon>
        <taxon>Pseudomonadati</taxon>
        <taxon>Pseudomonadota</taxon>
        <taxon>Gammaproteobacteria</taxon>
        <taxon>Lysobacterales</taxon>
        <taxon>Lysobacteraceae</taxon>
        <taxon>Luteimonas</taxon>
    </lineage>
</organism>
<keyword evidence="2" id="KW-1185">Reference proteome</keyword>
<proteinExistence type="predicted"/>
<dbReference type="EMBL" id="SMTF01000001">
    <property type="protein sequence ID" value="TDK28638.1"/>
    <property type="molecule type" value="Genomic_DNA"/>
</dbReference>
<name>A0A4R5U4J1_9GAMM</name>
<evidence type="ECO:0000313" key="2">
    <source>
        <dbReference type="Proteomes" id="UP000294796"/>
    </source>
</evidence>
<sequence>MSQTQPRPGDDDALAGLEAETGEVGVFTRIYSGQSGDIVLTVRARDAQAASLLSRICGAGVEAAVFRMYRERLLQH</sequence>
<dbReference type="RefSeq" id="WP_133320459.1">
    <property type="nucleotide sequence ID" value="NZ_SMTF01000001.1"/>
</dbReference>
<gene>
    <name evidence="1" type="ORF">E2F46_01795</name>
</gene>
<reference evidence="1 2" key="1">
    <citation type="submission" date="2019-03" db="EMBL/GenBank/DDBJ databases">
        <title>Luteimonas zhaokaii sp.nov., isolated from the rectal contents of Plateau pika in Yushu, Qinghai Province, China.</title>
        <authorList>
            <person name="Zhang G."/>
        </authorList>
    </citation>
    <scope>NUCLEOTIDE SEQUENCE [LARGE SCALE GENOMIC DNA]</scope>
    <source>
        <strain evidence="1 2">B9</strain>
    </source>
</reference>
<comment type="caution">
    <text evidence="1">The sequence shown here is derived from an EMBL/GenBank/DDBJ whole genome shotgun (WGS) entry which is preliminary data.</text>
</comment>
<accession>A0A4R5U4J1</accession>
<protein>
    <submittedName>
        <fullName evidence="1">Uncharacterized protein</fullName>
    </submittedName>
</protein>
<dbReference type="Proteomes" id="UP000294796">
    <property type="component" value="Unassembled WGS sequence"/>
</dbReference>
<dbReference type="AlphaFoldDB" id="A0A4R5U4J1"/>
<evidence type="ECO:0000313" key="1">
    <source>
        <dbReference type="EMBL" id="TDK28638.1"/>
    </source>
</evidence>